<evidence type="ECO:0000313" key="8">
    <source>
        <dbReference type="EMBL" id="KAK1415633.1"/>
    </source>
</evidence>
<comment type="subcellular location">
    <subcellularLocation>
        <location evidence="1">Mitochondrion</location>
    </subcellularLocation>
</comment>
<comment type="caution">
    <text evidence="8">The sequence shown here is derived from an EMBL/GenBank/DDBJ whole genome shotgun (WGS) entry which is preliminary data.</text>
</comment>
<name>A0AAD8K497_TARER</name>
<accession>A0AAD8K497</accession>
<evidence type="ECO:0000256" key="5">
    <source>
        <dbReference type="ARBA" id="ARBA00023128"/>
    </source>
</evidence>
<dbReference type="GO" id="GO:0005739">
    <property type="term" value="C:mitochondrion"/>
    <property type="evidence" value="ECO:0007669"/>
    <property type="project" value="UniProtKB-SubCell"/>
</dbReference>
<dbReference type="SUPFAM" id="SSF48452">
    <property type="entry name" value="TPR-like"/>
    <property type="match status" value="1"/>
</dbReference>
<protein>
    <recommendedName>
        <fullName evidence="7">DYW domain-containing protein</fullName>
    </recommendedName>
</protein>
<keyword evidence="9" id="KW-1185">Reference proteome</keyword>
<dbReference type="Pfam" id="PF01535">
    <property type="entry name" value="PPR"/>
    <property type="match status" value="3"/>
</dbReference>
<dbReference type="EMBL" id="JAUHHV010000008">
    <property type="protein sequence ID" value="KAK1415633.1"/>
    <property type="molecule type" value="Genomic_DNA"/>
</dbReference>
<feature type="repeat" description="PPR" evidence="6">
    <location>
        <begin position="256"/>
        <end position="290"/>
    </location>
</feature>
<dbReference type="PANTHER" id="PTHR24015:SF548">
    <property type="entry name" value="OS08G0340900 PROTEIN"/>
    <property type="match status" value="1"/>
</dbReference>
<dbReference type="InterPro" id="IPR002885">
    <property type="entry name" value="PPR_rpt"/>
</dbReference>
<proteinExistence type="inferred from homology"/>
<dbReference type="InterPro" id="IPR032867">
    <property type="entry name" value="DYW_dom"/>
</dbReference>
<keyword evidence="4" id="KW-0809">Transit peptide</keyword>
<dbReference type="PROSITE" id="PS51375">
    <property type="entry name" value="PPR"/>
    <property type="match status" value="5"/>
</dbReference>
<evidence type="ECO:0000256" key="4">
    <source>
        <dbReference type="ARBA" id="ARBA00022946"/>
    </source>
</evidence>
<dbReference type="PANTHER" id="PTHR24015">
    <property type="entry name" value="OS07G0578800 PROTEIN-RELATED"/>
    <property type="match status" value="1"/>
</dbReference>
<dbReference type="NCBIfam" id="TIGR00756">
    <property type="entry name" value="PPR"/>
    <property type="match status" value="6"/>
</dbReference>
<dbReference type="AlphaFoldDB" id="A0AAD8K497"/>
<dbReference type="InterPro" id="IPR046848">
    <property type="entry name" value="E_motif"/>
</dbReference>
<keyword evidence="5" id="KW-0496">Mitochondrion</keyword>
<feature type="repeat" description="PPR" evidence="6">
    <location>
        <begin position="155"/>
        <end position="189"/>
    </location>
</feature>
<keyword evidence="3" id="KW-0677">Repeat</keyword>
<organism evidence="8 9">
    <name type="scientific">Tagetes erecta</name>
    <name type="common">African marigold</name>
    <dbReference type="NCBI Taxonomy" id="13708"/>
    <lineage>
        <taxon>Eukaryota</taxon>
        <taxon>Viridiplantae</taxon>
        <taxon>Streptophyta</taxon>
        <taxon>Embryophyta</taxon>
        <taxon>Tracheophyta</taxon>
        <taxon>Spermatophyta</taxon>
        <taxon>Magnoliopsida</taxon>
        <taxon>eudicotyledons</taxon>
        <taxon>Gunneridae</taxon>
        <taxon>Pentapetalae</taxon>
        <taxon>asterids</taxon>
        <taxon>campanulids</taxon>
        <taxon>Asterales</taxon>
        <taxon>Asteraceae</taxon>
        <taxon>Asteroideae</taxon>
        <taxon>Heliantheae alliance</taxon>
        <taxon>Tageteae</taxon>
        <taxon>Tagetes</taxon>
    </lineage>
</organism>
<evidence type="ECO:0000313" key="9">
    <source>
        <dbReference type="Proteomes" id="UP001229421"/>
    </source>
</evidence>
<dbReference type="GO" id="GO:0008270">
    <property type="term" value="F:zinc ion binding"/>
    <property type="evidence" value="ECO:0007669"/>
    <property type="project" value="InterPro"/>
</dbReference>
<reference evidence="8" key="1">
    <citation type="journal article" date="2023" name="bioRxiv">
        <title>Improved chromosome-level genome assembly for marigold (Tagetes erecta).</title>
        <authorList>
            <person name="Jiang F."/>
            <person name="Yuan L."/>
            <person name="Wang S."/>
            <person name="Wang H."/>
            <person name="Xu D."/>
            <person name="Wang A."/>
            <person name="Fan W."/>
        </authorList>
    </citation>
    <scope>NUCLEOTIDE SEQUENCE</scope>
    <source>
        <strain evidence="8">WSJ</strain>
        <tissue evidence="8">Leaf</tissue>
    </source>
</reference>
<gene>
    <name evidence="8" type="ORF">QVD17_31417</name>
</gene>
<sequence length="663" mass="75198">MNKFIIPFSENTIFINGGFKSSLLSLINTSISLRFLSTSTVASTSVLSEDEQGFDLASHVIQEKDYLKKSPNGSLRILDLIDQGLLEPDGKLYNQLFNKCTQLGKINEGKMVHDHFMKSRFSHYLVVQNTALNMYAKCDCLDDARKVFDKMRVRDMVTWTAMITGYSQNDKAEEALALFPEMLRVGMKPNQFTFSSVLKAAGARTNEREGEQVHGYCLKYGYELNVYVGSALVEMYCRYERMKEAHFVFDQLVEKNEVSWNSLIAAHARKSEGDKALTLFQKMQRHDYKPTHFTYSSIFSACASTGSLEQGKWMHAHMVKSGLKLIAFIGNTLLDMYAKSGSFDDAIRVFDRLVKPDVVSWNSMLTAYAQHGLGVKTLEHFEKMIKTGIEPNAVTFLCVLTACSHGGLLEKGEYYFELMKKSNIEPDVSHYVTMVDLLGRAGQLDRAVNFIKQLPIEPTSAIWGALLGACRMHKNMELGAYAAERVFELDPYDSGPHILLYNIYASAGKWNEASKVRKFMKEIGVKKEPACSWVEIENSVHMFVANDKSHPLQDEINKKWAKISEKIKEIGYVPDTSHVLLYVDEQEREVKLQHHSEKLALAFALLKTPPGSAIRIKKNIRVCGDCHSAFKFASLVVEREIILRDTNRFHHFKHGSCSCGDYW</sequence>
<feature type="repeat" description="PPR" evidence="6">
    <location>
        <begin position="392"/>
        <end position="426"/>
    </location>
</feature>
<dbReference type="FunFam" id="1.25.40.10:FF:000711">
    <property type="entry name" value="Tetratricopeptide repeat (TPR)-like superfamily protein"/>
    <property type="match status" value="1"/>
</dbReference>
<evidence type="ECO:0000256" key="2">
    <source>
        <dbReference type="ARBA" id="ARBA00006643"/>
    </source>
</evidence>
<dbReference type="Pfam" id="PF13041">
    <property type="entry name" value="PPR_2"/>
    <property type="match status" value="3"/>
</dbReference>
<evidence type="ECO:0000256" key="3">
    <source>
        <dbReference type="ARBA" id="ARBA00022737"/>
    </source>
</evidence>
<dbReference type="InterPro" id="IPR046960">
    <property type="entry name" value="PPR_At4g14850-like_plant"/>
</dbReference>
<evidence type="ECO:0000259" key="7">
    <source>
        <dbReference type="Pfam" id="PF14432"/>
    </source>
</evidence>
<dbReference type="GO" id="GO:0003723">
    <property type="term" value="F:RNA binding"/>
    <property type="evidence" value="ECO:0007669"/>
    <property type="project" value="InterPro"/>
</dbReference>
<dbReference type="Proteomes" id="UP001229421">
    <property type="component" value="Unassembled WGS sequence"/>
</dbReference>
<dbReference type="Pfam" id="PF14432">
    <property type="entry name" value="DYW_deaminase"/>
    <property type="match status" value="1"/>
</dbReference>
<feature type="repeat" description="PPR" evidence="6">
    <location>
        <begin position="291"/>
        <end position="325"/>
    </location>
</feature>
<evidence type="ECO:0000256" key="6">
    <source>
        <dbReference type="PROSITE-ProRule" id="PRU00708"/>
    </source>
</evidence>
<dbReference type="Gene3D" id="1.25.40.10">
    <property type="entry name" value="Tetratricopeptide repeat domain"/>
    <property type="match status" value="3"/>
</dbReference>
<feature type="domain" description="DYW" evidence="7">
    <location>
        <begin position="571"/>
        <end position="663"/>
    </location>
</feature>
<comment type="similarity">
    <text evidence="2">Belongs to the PPR family. PCMP-H subfamily.</text>
</comment>
<dbReference type="Pfam" id="PF20431">
    <property type="entry name" value="E_motif"/>
    <property type="match status" value="1"/>
</dbReference>
<dbReference type="GO" id="GO:0009451">
    <property type="term" value="P:RNA modification"/>
    <property type="evidence" value="ECO:0007669"/>
    <property type="project" value="InterPro"/>
</dbReference>
<dbReference type="InterPro" id="IPR011990">
    <property type="entry name" value="TPR-like_helical_dom_sf"/>
</dbReference>
<dbReference type="FunFam" id="1.25.40.10:FF:000227">
    <property type="entry name" value="Pentatricopeptide repeat-containing protein At3g13880"/>
    <property type="match status" value="1"/>
</dbReference>
<evidence type="ECO:0000256" key="1">
    <source>
        <dbReference type="ARBA" id="ARBA00004173"/>
    </source>
</evidence>
<feature type="repeat" description="PPR" evidence="6">
    <location>
        <begin position="357"/>
        <end position="391"/>
    </location>
</feature>
<dbReference type="FunFam" id="1.25.40.10:FF:000501">
    <property type="entry name" value="Putative pentatricopeptide repeat-containing protein mitochondrial"/>
    <property type="match status" value="1"/>
</dbReference>